<dbReference type="InterPro" id="IPR041657">
    <property type="entry name" value="HTH_17"/>
</dbReference>
<dbReference type="InterPro" id="IPR009061">
    <property type="entry name" value="DNA-bd_dom_put_sf"/>
</dbReference>
<feature type="domain" description="Helix-turn-helix" evidence="1">
    <location>
        <begin position="25"/>
        <end position="72"/>
    </location>
</feature>
<dbReference type="Gene3D" id="1.10.1660.10">
    <property type="match status" value="1"/>
</dbReference>
<evidence type="ECO:0000313" key="2">
    <source>
        <dbReference type="EMBL" id="SVD14473.1"/>
    </source>
</evidence>
<dbReference type="SUPFAM" id="SSF46955">
    <property type="entry name" value="Putative DNA-binding domain"/>
    <property type="match status" value="1"/>
</dbReference>
<accession>A0A382SXL3</accession>
<reference evidence="2" key="1">
    <citation type="submission" date="2018-05" db="EMBL/GenBank/DDBJ databases">
        <authorList>
            <person name="Lanie J.A."/>
            <person name="Ng W.-L."/>
            <person name="Kazmierczak K.M."/>
            <person name="Andrzejewski T.M."/>
            <person name="Davidsen T.M."/>
            <person name="Wayne K.J."/>
            <person name="Tettelin H."/>
            <person name="Glass J.I."/>
            <person name="Rusch D."/>
            <person name="Podicherti R."/>
            <person name="Tsui H.-C.T."/>
            <person name="Winkler M.E."/>
        </authorList>
    </citation>
    <scope>NUCLEOTIDE SEQUENCE</scope>
</reference>
<name>A0A382SXL3_9ZZZZ</name>
<protein>
    <recommendedName>
        <fullName evidence="1">Helix-turn-helix domain-containing protein</fullName>
    </recommendedName>
</protein>
<gene>
    <name evidence="2" type="ORF">METZ01_LOCUS367327</name>
</gene>
<dbReference type="AlphaFoldDB" id="A0A382SXL3"/>
<proteinExistence type="predicted"/>
<organism evidence="2">
    <name type="scientific">marine metagenome</name>
    <dbReference type="NCBI Taxonomy" id="408172"/>
    <lineage>
        <taxon>unclassified sequences</taxon>
        <taxon>metagenomes</taxon>
        <taxon>ecological metagenomes</taxon>
    </lineage>
</organism>
<sequence length="73" mass="8581">MNTVIIQEMFSEILKNIKKDRPDEWLNISQAAQYAKLSEQTIRRYVRVGALKVSKKTGRLLFQKSNLDRWLNG</sequence>
<dbReference type="Pfam" id="PF12728">
    <property type="entry name" value="HTH_17"/>
    <property type="match status" value="1"/>
</dbReference>
<evidence type="ECO:0000259" key="1">
    <source>
        <dbReference type="Pfam" id="PF12728"/>
    </source>
</evidence>
<dbReference type="EMBL" id="UINC01132267">
    <property type="protein sequence ID" value="SVD14473.1"/>
    <property type="molecule type" value="Genomic_DNA"/>
</dbReference>